<accession>A0A2W5KMY9</accession>
<dbReference type="SUPFAM" id="SSF50969">
    <property type="entry name" value="YVTN repeat-like/Quinoprotein amine dehydrogenase"/>
    <property type="match status" value="1"/>
</dbReference>
<evidence type="ECO:0000313" key="2">
    <source>
        <dbReference type="Proteomes" id="UP000249046"/>
    </source>
</evidence>
<dbReference type="EMBL" id="QFPO01000003">
    <property type="protein sequence ID" value="PZQ18421.1"/>
    <property type="molecule type" value="Genomic_DNA"/>
</dbReference>
<reference evidence="1 2" key="1">
    <citation type="submission" date="2017-08" db="EMBL/GenBank/DDBJ databases">
        <title>Infants hospitalized years apart are colonized by the same room-sourced microbial strains.</title>
        <authorList>
            <person name="Brooks B."/>
            <person name="Olm M.R."/>
            <person name="Firek B.A."/>
            <person name="Baker R."/>
            <person name="Thomas B.C."/>
            <person name="Morowitz M.J."/>
            <person name="Banfield J.F."/>
        </authorList>
    </citation>
    <scope>NUCLEOTIDE SEQUENCE [LARGE SCALE GENOMIC DNA]</scope>
    <source>
        <strain evidence="1">S2_005_003_R2_42</strain>
    </source>
</reference>
<proteinExistence type="predicted"/>
<dbReference type="InterPro" id="IPR011044">
    <property type="entry name" value="Quino_amine_DH_bsu"/>
</dbReference>
<gene>
    <name evidence="1" type="ORF">DI564_03705</name>
</gene>
<comment type="caution">
    <text evidence="1">The sequence shown here is derived from an EMBL/GenBank/DDBJ whole genome shotgun (WGS) entry which is preliminary data.</text>
</comment>
<dbReference type="Proteomes" id="UP000249046">
    <property type="component" value="Unassembled WGS sequence"/>
</dbReference>
<protein>
    <recommendedName>
        <fullName evidence="3">DUF4394 domain-containing protein</fullName>
    </recommendedName>
</protein>
<evidence type="ECO:0000313" key="1">
    <source>
        <dbReference type="EMBL" id="PZQ18421.1"/>
    </source>
</evidence>
<organism evidence="1 2">
    <name type="scientific">Rhodanobacter denitrificans</name>
    <dbReference type="NCBI Taxonomy" id="666685"/>
    <lineage>
        <taxon>Bacteria</taxon>
        <taxon>Pseudomonadati</taxon>
        <taxon>Pseudomonadota</taxon>
        <taxon>Gammaproteobacteria</taxon>
        <taxon>Lysobacterales</taxon>
        <taxon>Rhodanobacteraceae</taxon>
        <taxon>Rhodanobacter</taxon>
    </lineage>
</organism>
<name>A0A2W5KMY9_9GAMM</name>
<evidence type="ECO:0008006" key="3">
    <source>
        <dbReference type="Google" id="ProtNLM"/>
    </source>
</evidence>
<dbReference type="AlphaFoldDB" id="A0A2W5KMY9"/>
<sequence>MAGATNVVAEAPTGAAATLVTPAGLTVTAQAGTQASAALVLGNGGSGTLSWNLRQAPAQSHFPSGTSPHLPLPNPPLPAGTTIPTYALHNTGAATTYIFEDALHPENLTTIGPAPSGTWVSGTFIGEDFAHHYMLESHWQTPTYALIAMDTATGQNTPVTTFPLTEGQWAGITWDATTSTLYGVACAEGICTLYSLDPSTGAQTRIGQIVGAEDPKGQTSLLDLTVDSAGRLYGINFFTRSLYAIDKTSGVSQTIGALGVAETPMYIQSIDFDKRNDTLYWYAFVSTGGPNVQGRIYTIDPSTGAATQQTLIPGPAEQFAAAIATVGPCAAPSTVPWLATAEISGSTAPGAESSIAVTLDAGTLEPGTYTTRVCVYSNDASQGLRAEVPVTFTVTPDTLFADGFEAD</sequence>